<name>A0AAV5W9X4_9BILA</name>
<dbReference type="Proteomes" id="UP001432322">
    <property type="component" value="Unassembled WGS sequence"/>
</dbReference>
<organism evidence="1 2">
    <name type="scientific">Pristionchus fissidentatus</name>
    <dbReference type="NCBI Taxonomy" id="1538716"/>
    <lineage>
        <taxon>Eukaryota</taxon>
        <taxon>Metazoa</taxon>
        <taxon>Ecdysozoa</taxon>
        <taxon>Nematoda</taxon>
        <taxon>Chromadorea</taxon>
        <taxon>Rhabditida</taxon>
        <taxon>Rhabditina</taxon>
        <taxon>Diplogasteromorpha</taxon>
        <taxon>Diplogasteroidea</taxon>
        <taxon>Neodiplogasteridae</taxon>
        <taxon>Pristionchus</taxon>
    </lineage>
</organism>
<evidence type="ECO:0000313" key="1">
    <source>
        <dbReference type="EMBL" id="GMT27195.1"/>
    </source>
</evidence>
<reference evidence="1" key="1">
    <citation type="submission" date="2023-10" db="EMBL/GenBank/DDBJ databases">
        <title>Genome assembly of Pristionchus species.</title>
        <authorList>
            <person name="Yoshida K."/>
            <person name="Sommer R.J."/>
        </authorList>
    </citation>
    <scope>NUCLEOTIDE SEQUENCE</scope>
    <source>
        <strain evidence="1">RS5133</strain>
    </source>
</reference>
<proteinExistence type="predicted"/>
<evidence type="ECO:0008006" key="3">
    <source>
        <dbReference type="Google" id="ProtNLM"/>
    </source>
</evidence>
<dbReference type="Gene3D" id="3.30.710.10">
    <property type="entry name" value="Potassium Channel Kv1.1, Chain A"/>
    <property type="match status" value="1"/>
</dbReference>
<feature type="non-terminal residue" evidence="1">
    <location>
        <position position="1"/>
    </location>
</feature>
<comment type="caution">
    <text evidence="1">The sequence shown here is derived from an EMBL/GenBank/DDBJ whole genome shotgun (WGS) entry which is preliminary data.</text>
</comment>
<evidence type="ECO:0000313" key="2">
    <source>
        <dbReference type="Proteomes" id="UP001432322"/>
    </source>
</evidence>
<sequence>DCIEALRERRMKVGLPEEGYKDCLPVSTHSILLKNGVQVVIEMHYDLMRWTLCGIRWVDKLADLRLVFESEDQEETLFLLKTDEFSTLWSTCISRFSRTYLAHFRLGPLLAQLVGGGGDTVVCQVAQAAGNDGSKRIVRVHVEVFEVGARGVIIEGKKYPVNTEIFALHSAYFQVLFYGNFIESRQKWIELHDVTTEGWEVVARTLLRPPSRYAYNSEEDSYSGAMYDVASRFDSCDIVPPEELVKEMLWELQVFDRFDLPQYSAVHKSDYLLILGEARDSNDFGLVELSTVADAFRDDVIVTSYLNRFVKVDTMNEYVEKWKEMMECPRVERSIQLRREELAAIRRPQLECTLVDGGKIVVSLLVDFHPIAVATLIRSCEKQGSLRYPFVEDRYVMLMGEVEKVDKKENRFPFLPLGHYLVVEIDPHLTRQCVTFRDFSRKELPGWRHEEMMVVGVVIEGMEHIGRSRVENIDVRGPHRPFSDCRLQ</sequence>
<dbReference type="EMBL" id="BTSY01000005">
    <property type="protein sequence ID" value="GMT27195.1"/>
    <property type="molecule type" value="Genomic_DNA"/>
</dbReference>
<dbReference type="AlphaFoldDB" id="A0AAV5W9X4"/>
<dbReference type="InterPro" id="IPR011333">
    <property type="entry name" value="SKP1/BTB/POZ_sf"/>
</dbReference>
<accession>A0AAV5W9X4</accession>
<protein>
    <recommendedName>
        <fullName evidence="3">BTB domain-containing protein</fullName>
    </recommendedName>
</protein>
<dbReference type="CDD" id="cd18186">
    <property type="entry name" value="BTB_POZ_ZBTB_KLHL-like"/>
    <property type="match status" value="1"/>
</dbReference>
<dbReference type="SUPFAM" id="SSF54695">
    <property type="entry name" value="POZ domain"/>
    <property type="match status" value="1"/>
</dbReference>
<gene>
    <name evidence="1" type="ORF">PFISCL1PPCAC_18492</name>
</gene>
<keyword evidence="2" id="KW-1185">Reference proteome</keyword>